<feature type="transmembrane region" description="Helical" evidence="1">
    <location>
        <begin position="56"/>
        <end position="78"/>
    </location>
</feature>
<feature type="transmembrane region" description="Helical" evidence="1">
    <location>
        <begin position="435"/>
        <end position="455"/>
    </location>
</feature>
<keyword evidence="1" id="KW-0472">Membrane</keyword>
<keyword evidence="4" id="KW-1185">Reference proteome</keyword>
<dbReference type="EMBL" id="JBBMFA010000026">
    <property type="protein sequence ID" value="MEQ2518981.1"/>
    <property type="molecule type" value="Genomic_DNA"/>
</dbReference>
<dbReference type="InterPro" id="IPR033782">
    <property type="entry name" value="DUF5301"/>
</dbReference>
<evidence type="ECO:0000256" key="1">
    <source>
        <dbReference type="SAM" id="Phobius"/>
    </source>
</evidence>
<dbReference type="Pfam" id="PF13687">
    <property type="entry name" value="DUF4153"/>
    <property type="match status" value="1"/>
</dbReference>
<reference evidence="3 4" key="1">
    <citation type="submission" date="2024-03" db="EMBL/GenBank/DDBJ databases">
        <title>Human intestinal bacterial collection.</title>
        <authorList>
            <person name="Pauvert C."/>
            <person name="Hitch T.C.A."/>
            <person name="Clavel T."/>
        </authorList>
    </citation>
    <scope>NUCLEOTIDE SEQUENCE [LARGE SCALE GENOMIC DNA]</scope>
    <source>
        <strain evidence="3 4">CLA-JM-H11</strain>
    </source>
</reference>
<dbReference type="InterPro" id="IPR025291">
    <property type="entry name" value="DUF4153"/>
</dbReference>
<proteinExistence type="predicted"/>
<feature type="transmembrane region" description="Helical" evidence="1">
    <location>
        <begin position="84"/>
        <end position="104"/>
    </location>
</feature>
<dbReference type="Proteomes" id="UP001477672">
    <property type="component" value="Unassembled WGS sequence"/>
</dbReference>
<gene>
    <name evidence="3" type="ORF">WMO24_00780</name>
</gene>
<feature type="transmembrane region" description="Helical" evidence="1">
    <location>
        <begin position="249"/>
        <end position="270"/>
    </location>
</feature>
<evidence type="ECO:0000313" key="3">
    <source>
        <dbReference type="EMBL" id="MEQ2518981.1"/>
    </source>
</evidence>
<name>A0ABV1GAW6_9FIRM</name>
<feature type="transmembrane region" description="Helical" evidence="1">
    <location>
        <begin position="298"/>
        <end position="321"/>
    </location>
</feature>
<dbReference type="Pfam" id="PF17225">
    <property type="entry name" value="DUF5301"/>
    <property type="match status" value="1"/>
</dbReference>
<evidence type="ECO:0000259" key="2">
    <source>
        <dbReference type="Pfam" id="PF17225"/>
    </source>
</evidence>
<feature type="domain" description="DUF5301" evidence="2">
    <location>
        <begin position="501"/>
        <end position="569"/>
    </location>
</feature>
<dbReference type="Gene3D" id="2.60.40.4250">
    <property type="match status" value="1"/>
</dbReference>
<feature type="transmembrane region" description="Helical" evidence="1">
    <location>
        <begin position="26"/>
        <end position="44"/>
    </location>
</feature>
<dbReference type="RefSeq" id="WP_349214172.1">
    <property type="nucleotide sequence ID" value="NZ_JBBMFA010000026.1"/>
</dbReference>
<feature type="transmembrane region" description="Helical" evidence="1">
    <location>
        <begin position="150"/>
        <end position="172"/>
    </location>
</feature>
<feature type="transmembrane region" description="Helical" evidence="1">
    <location>
        <begin position="375"/>
        <end position="397"/>
    </location>
</feature>
<feature type="transmembrane region" description="Helical" evidence="1">
    <location>
        <begin position="341"/>
        <end position="363"/>
    </location>
</feature>
<feature type="transmembrane region" description="Helical" evidence="1">
    <location>
        <begin position="193"/>
        <end position="215"/>
    </location>
</feature>
<protein>
    <submittedName>
        <fullName evidence="3">DUF5301 domain-containing protein</fullName>
    </submittedName>
</protein>
<keyword evidence="1" id="KW-1133">Transmembrane helix</keyword>
<keyword evidence="1" id="KW-0812">Transmembrane</keyword>
<evidence type="ECO:0000313" key="4">
    <source>
        <dbReference type="Proteomes" id="UP001477672"/>
    </source>
</evidence>
<comment type="caution">
    <text evidence="3">The sequence shown here is derived from an EMBL/GenBank/DDBJ whole genome shotgun (WGS) entry which is preliminary data.</text>
</comment>
<organism evidence="3 4">
    <name type="scientific">Ruthenibacterium intestinale</name>
    <dbReference type="NCBI Taxonomy" id="3133163"/>
    <lineage>
        <taxon>Bacteria</taxon>
        <taxon>Bacillati</taxon>
        <taxon>Bacillota</taxon>
        <taxon>Clostridia</taxon>
        <taxon>Eubacteriales</taxon>
        <taxon>Oscillospiraceae</taxon>
        <taxon>Ruthenibacterium</taxon>
    </lineage>
</organism>
<accession>A0ABV1GAW6</accession>
<feature type="transmembrane region" description="Helical" evidence="1">
    <location>
        <begin position="409"/>
        <end position="428"/>
    </location>
</feature>
<sequence length="585" mass="65180">MEERSIPMGTSGPSCSCAPIFQKEDVWFALGFLVLGWLYLDLALFRELFSWLPGEYSYPVFCVLYAAAVLGYLARAGIRPPKESWFWLVLLAAQCLAPVTGGTYSSGAMRFFTGFGQWMMMHFTAAYWALSAGGRLLKEGRTSNWLFFDALNAAFVVPWGNFFRLPAALFWGARQALAHRKVRRTSPAQRRRVLSVLGGVLIALVCLCFVLPLLMQADAGFAALFRDVGDWMFHWMNGLSRRLLDGVSFGHAVLSVPVALYLYAIAYGSVRGRRTSLYDKREVCAVQRGVRQLSRTTVVTALGILALVYVLFIALQANHLFGAFFGRLAEGFSYAEYARQGFFELCRVAAINIGILLAANLASRAPMEENRMLRICNSVLSVLTLLLIATAASKMALYIQAYGLTVKRVFASVFLVWMAISFVLILIRQVRRFRLVPWMVFTGAVLYCALCVLPVEAGIDAYNQARVEAGTLRPAAQTLLDLPDGSAAEMAMTGEDAMAMTDEGWKIQTALQILRQNSARAAAESLSDEPQQAQELLTLEFYRGADAYRVYAYRRSGACWLEQSYNGIYALPEEDFQTLWSLLEE</sequence>